<evidence type="ECO:0000313" key="3">
    <source>
        <dbReference type="Proteomes" id="UP000199012"/>
    </source>
</evidence>
<feature type="chain" id="PRO_5011715596" evidence="1">
    <location>
        <begin position="26"/>
        <end position="269"/>
    </location>
</feature>
<feature type="signal peptide" evidence="1">
    <location>
        <begin position="1"/>
        <end position="25"/>
    </location>
</feature>
<organism evidence="2 3">
    <name type="scientific">Cellulomonas marina</name>
    <dbReference type="NCBI Taxonomy" id="988821"/>
    <lineage>
        <taxon>Bacteria</taxon>
        <taxon>Bacillati</taxon>
        <taxon>Actinomycetota</taxon>
        <taxon>Actinomycetes</taxon>
        <taxon>Micrococcales</taxon>
        <taxon>Cellulomonadaceae</taxon>
        <taxon>Cellulomonas</taxon>
    </lineage>
</organism>
<evidence type="ECO:0000256" key="1">
    <source>
        <dbReference type="SAM" id="SignalP"/>
    </source>
</evidence>
<dbReference type="Proteomes" id="UP000199012">
    <property type="component" value="Unassembled WGS sequence"/>
</dbReference>
<gene>
    <name evidence="2" type="ORF">SAMN05421867_104224</name>
</gene>
<reference evidence="2 3" key="1">
    <citation type="submission" date="2016-10" db="EMBL/GenBank/DDBJ databases">
        <authorList>
            <person name="de Groot N.N."/>
        </authorList>
    </citation>
    <scope>NUCLEOTIDE SEQUENCE [LARGE SCALE GENOMIC DNA]</scope>
    <source>
        <strain evidence="2 3">CGMCC 4.6945</strain>
    </source>
</reference>
<dbReference type="EMBL" id="FOKA01000004">
    <property type="protein sequence ID" value="SFA97593.1"/>
    <property type="molecule type" value="Genomic_DNA"/>
</dbReference>
<evidence type="ECO:0000313" key="2">
    <source>
        <dbReference type="EMBL" id="SFA97593.1"/>
    </source>
</evidence>
<dbReference type="OrthoDB" id="5184507at2"/>
<keyword evidence="3" id="KW-1185">Reference proteome</keyword>
<dbReference type="RefSeq" id="WP_090031643.1">
    <property type="nucleotide sequence ID" value="NZ_BONM01000017.1"/>
</dbReference>
<keyword evidence="1" id="KW-0732">Signal</keyword>
<name>A0A1I0XCD9_9CELL</name>
<dbReference type="AlphaFoldDB" id="A0A1I0XCD9"/>
<sequence length="269" mass="28121">MRKRLSILSLVGALAVTLVAGPAVAAGTVVVNETNLGVDWHSADTRLGGTRAFTTVGGRSALQMVTDETNAAKVQTFTSIYDGRTLNDITSLSYTTWRDGSSTGFVAGSVALNLVVDTDGNASGDTYLVYEPYLDKGNDAVRTNTWQTWDAIAGGSGTWWINTGAGGCGASAGCTWNQVKAIIGNAPLTPETAKGFKGSLGLNLGSYNPGLVTAVDTLEVNGTTYDFAPRVFSKADCTKGGWATNFPADMFINQGDCVSYFASNGKTHK</sequence>
<proteinExistence type="predicted"/>
<accession>A0A1I0XCD9</accession>
<protein>
    <submittedName>
        <fullName evidence="2">Uncharacterized protein</fullName>
    </submittedName>
</protein>